<dbReference type="SFLD" id="SFLDG01017">
    <property type="entry name" value="Polyprenyl_Transferase_Like"/>
    <property type="match status" value="1"/>
</dbReference>
<evidence type="ECO:0000256" key="1">
    <source>
        <dbReference type="ARBA" id="ARBA00001946"/>
    </source>
</evidence>
<organism evidence="8 9">
    <name type="scientific">Acinetobacter apis</name>
    <dbReference type="NCBI Taxonomy" id="1229165"/>
    <lineage>
        <taxon>Bacteria</taxon>
        <taxon>Pseudomonadati</taxon>
        <taxon>Pseudomonadota</taxon>
        <taxon>Gammaproteobacteria</taxon>
        <taxon>Moraxellales</taxon>
        <taxon>Moraxellaceae</taxon>
        <taxon>Acinetobacter</taxon>
    </lineage>
</organism>
<name>A0A217EDC2_9GAMM</name>
<keyword evidence="5" id="KW-0460">Magnesium</keyword>
<dbReference type="GO" id="GO:0004659">
    <property type="term" value="F:prenyltransferase activity"/>
    <property type="evidence" value="ECO:0007669"/>
    <property type="project" value="InterPro"/>
</dbReference>
<keyword evidence="4" id="KW-0479">Metal-binding</keyword>
<evidence type="ECO:0000256" key="2">
    <source>
        <dbReference type="ARBA" id="ARBA00006706"/>
    </source>
</evidence>
<dbReference type="NCBIfam" id="NF045485">
    <property type="entry name" value="FPPsyn"/>
    <property type="match status" value="1"/>
</dbReference>
<dbReference type="GO" id="GO:0005737">
    <property type="term" value="C:cytoplasm"/>
    <property type="evidence" value="ECO:0007669"/>
    <property type="project" value="UniProtKB-ARBA"/>
</dbReference>
<keyword evidence="3 7" id="KW-0808">Transferase</keyword>
<dbReference type="SUPFAM" id="SSF48576">
    <property type="entry name" value="Terpenoid synthases"/>
    <property type="match status" value="1"/>
</dbReference>
<evidence type="ECO:0000313" key="8">
    <source>
        <dbReference type="EMBL" id="SNQ28196.1"/>
    </source>
</evidence>
<protein>
    <submittedName>
        <fullName evidence="8">Farnesyl diphosphate synthase</fullName>
    </submittedName>
</protein>
<dbReference type="Gene3D" id="1.10.600.10">
    <property type="entry name" value="Farnesyl Diphosphate Synthase"/>
    <property type="match status" value="1"/>
</dbReference>
<dbReference type="Proteomes" id="UP000243463">
    <property type="component" value="Unassembled WGS sequence"/>
</dbReference>
<dbReference type="InterPro" id="IPR000092">
    <property type="entry name" value="Polyprenyl_synt"/>
</dbReference>
<evidence type="ECO:0000256" key="6">
    <source>
        <dbReference type="ARBA" id="ARBA00023229"/>
    </source>
</evidence>
<dbReference type="GO" id="GO:0008654">
    <property type="term" value="P:phospholipid biosynthetic process"/>
    <property type="evidence" value="ECO:0007669"/>
    <property type="project" value="UniProtKB-ARBA"/>
</dbReference>
<dbReference type="RefSeq" id="WP_407640190.1">
    <property type="nucleotide sequence ID" value="NZ_FZLN01000001.1"/>
</dbReference>
<evidence type="ECO:0000256" key="4">
    <source>
        <dbReference type="ARBA" id="ARBA00022723"/>
    </source>
</evidence>
<keyword evidence="6" id="KW-0414">Isoprene biosynthesis</keyword>
<dbReference type="GO" id="GO:0046872">
    <property type="term" value="F:metal ion binding"/>
    <property type="evidence" value="ECO:0007669"/>
    <property type="project" value="UniProtKB-KW"/>
</dbReference>
<comment type="similarity">
    <text evidence="2 7">Belongs to the FPP/GGPP synthase family.</text>
</comment>
<keyword evidence="9" id="KW-1185">Reference proteome</keyword>
<dbReference type="EMBL" id="FZLN01000001">
    <property type="protein sequence ID" value="SNQ28196.1"/>
    <property type="molecule type" value="Genomic_DNA"/>
</dbReference>
<reference evidence="9" key="1">
    <citation type="submission" date="2017-06" db="EMBL/GenBank/DDBJ databases">
        <authorList>
            <person name="Varghese N."/>
            <person name="Submissions S."/>
        </authorList>
    </citation>
    <scope>NUCLEOTIDE SEQUENCE [LARGE SCALE GENOMIC DNA]</scope>
    <source>
        <strain evidence="9">ANC 5114</strain>
    </source>
</reference>
<dbReference type="AlphaFoldDB" id="A0A217EDC2"/>
<dbReference type="GO" id="GO:0016114">
    <property type="term" value="P:terpenoid biosynthetic process"/>
    <property type="evidence" value="ECO:0007669"/>
    <property type="project" value="UniProtKB-ARBA"/>
</dbReference>
<comment type="cofactor">
    <cofactor evidence="1">
        <name>Mg(2+)</name>
        <dbReference type="ChEBI" id="CHEBI:18420"/>
    </cofactor>
</comment>
<evidence type="ECO:0000256" key="3">
    <source>
        <dbReference type="ARBA" id="ARBA00022679"/>
    </source>
</evidence>
<evidence type="ECO:0000256" key="7">
    <source>
        <dbReference type="RuleBase" id="RU004466"/>
    </source>
</evidence>
<dbReference type="InterPro" id="IPR033749">
    <property type="entry name" value="Polyprenyl_synt_CS"/>
</dbReference>
<dbReference type="CDD" id="cd00685">
    <property type="entry name" value="Trans_IPPS_HT"/>
    <property type="match status" value="1"/>
</dbReference>
<dbReference type="SFLD" id="SFLDS00005">
    <property type="entry name" value="Isoprenoid_Synthase_Type_I"/>
    <property type="match status" value="1"/>
</dbReference>
<dbReference type="PANTHER" id="PTHR43281">
    <property type="entry name" value="FARNESYL DIPHOSPHATE SYNTHASE"/>
    <property type="match status" value="1"/>
</dbReference>
<gene>
    <name evidence="8" type="ORF">SAMN05444584_0108</name>
</gene>
<accession>A0A217EDC2</accession>
<dbReference type="InterPro" id="IPR008949">
    <property type="entry name" value="Isoprenoid_synthase_dom_sf"/>
</dbReference>
<evidence type="ECO:0000256" key="5">
    <source>
        <dbReference type="ARBA" id="ARBA00022842"/>
    </source>
</evidence>
<dbReference type="FunFam" id="1.10.600.10:FF:000001">
    <property type="entry name" value="Geranylgeranyl diphosphate synthase"/>
    <property type="match status" value="1"/>
</dbReference>
<evidence type="ECO:0000313" key="9">
    <source>
        <dbReference type="Proteomes" id="UP000243463"/>
    </source>
</evidence>
<dbReference type="InterPro" id="IPR053378">
    <property type="entry name" value="Prenyl_diphosphate_synthase"/>
</dbReference>
<dbReference type="PROSITE" id="PS00723">
    <property type="entry name" value="POLYPRENYL_SYNTHASE_1"/>
    <property type="match status" value="1"/>
</dbReference>
<dbReference type="Pfam" id="PF00348">
    <property type="entry name" value="polyprenyl_synt"/>
    <property type="match status" value="1"/>
</dbReference>
<dbReference type="PANTHER" id="PTHR43281:SF1">
    <property type="entry name" value="FARNESYL DIPHOSPHATE SYNTHASE"/>
    <property type="match status" value="1"/>
</dbReference>
<dbReference type="PROSITE" id="PS00444">
    <property type="entry name" value="POLYPRENYL_SYNTHASE_2"/>
    <property type="match status" value="1"/>
</dbReference>
<proteinExistence type="inferred from homology"/>
<sequence length="305" mass="33530">MLSSESIYSDFLKSAQETVQQDLLTALAQFQFSEPLQSAVHHAVMLGGKRVRPALCYAVNALHGHILHPAVRRAAVAVELIHCYSLVHDDLPCMDNDSLRRGQPTCHVAFGEHNALLAGDVLQSMAYEVLTSSLFEQDEVQHQTHPRIVLQQVKTLASASSKMVQGQVLDLQSEGIRIDQQALEAIHHNKTGALISAAILMSAQTMFEPADQAMQKLEQFGQHIGLAFQVQDDILDITSNTNVLGKTAGKDLDVEKSTYPALMGLIPAQNYLAELHAQALAALSYFEEDAQALHEMTQFLLLRKS</sequence>